<evidence type="ECO:0000313" key="8">
    <source>
        <dbReference type="Proteomes" id="UP001183176"/>
    </source>
</evidence>
<name>A0ABU2J9Q4_9ACTN</name>
<keyword evidence="3" id="KW-0479">Metal-binding</keyword>
<evidence type="ECO:0000256" key="1">
    <source>
        <dbReference type="ARBA" id="ARBA00001947"/>
    </source>
</evidence>
<dbReference type="InterPro" id="IPR051013">
    <property type="entry name" value="MBL_superfamily_lactonases"/>
</dbReference>
<organism evidence="7 8">
    <name type="scientific">Jatrophihabitans lederbergiae</name>
    <dbReference type="NCBI Taxonomy" id="3075547"/>
    <lineage>
        <taxon>Bacteria</taxon>
        <taxon>Bacillati</taxon>
        <taxon>Actinomycetota</taxon>
        <taxon>Actinomycetes</taxon>
        <taxon>Jatrophihabitantales</taxon>
        <taxon>Jatrophihabitantaceae</taxon>
        <taxon>Jatrophihabitans</taxon>
    </lineage>
</organism>
<keyword evidence="5" id="KW-0862">Zinc</keyword>
<dbReference type="RefSeq" id="WP_311422604.1">
    <property type="nucleotide sequence ID" value="NZ_JAVREH010000008.1"/>
</dbReference>
<dbReference type="CDD" id="cd07729">
    <property type="entry name" value="AHL_lactonase_MBL-fold"/>
    <property type="match status" value="1"/>
</dbReference>
<evidence type="ECO:0000256" key="3">
    <source>
        <dbReference type="ARBA" id="ARBA00022723"/>
    </source>
</evidence>
<comment type="cofactor">
    <cofactor evidence="1">
        <name>Zn(2+)</name>
        <dbReference type="ChEBI" id="CHEBI:29105"/>
    </cofactor>
</comment>
<evidence type="ECO:0000256" key="2">
    <source>
        <dbReference type="ARBA" id="ARBA00007749"/>
    </source>
</evidence>
<dbReference type="PANTHER" id="PTHR42978">
    <property type="entry name" value="QUORUM-QUENCHING LACTONASE YTNP-RELATED-RELATED"/>
    <property type="match status" value="1"/>
</dbReference>
<dbReference type="SMART" id="SM00849">
    <property type="entry name" value="Lactamase_B"/>
    <property type="match status" value="1"/>
</dbReference>
<dbReference type="EMBL" id="JAVREH010000008">
    <property type="protein sequence ID" value="MDT0261448.1"/>
    <property type="molecule type" value="Genomic_DNA"/>
</dbReference>
<evidence type="ECO:0000313" key="7">
    <source>
        <dbReference type="EMBL" id="MDT0261448.1"/>
    </source>
</evidence>
<keyword evidence="8" id="KW-1185">Reference proteome</keyword>
<accession>A0ABU2J9Q4</accession>
<sequence length="229" mass="24804">MANPVVRRLDFGYFVRPADETGTGRARVEPCLGYLVDHPDGLLLMDTGMGAHPHVDAHYRPARRDLPGALADVGVRLEDVQLLVNCHLHFDHCGGNPQLPGRPIFTQRVELEAARGPDYTLPELVDAPGLRYELLDGEAEVLPGVLVVPTPGHTAGHRSLVVRRDDGTVVVAGQGHDSATAYGADVLALRAAREGQPPPLPAAPAWLDRLQRLDPARVVFAHDHAVWQP</sequence>
<dbReference type="Gene3D" id="3.60.15.10">
    <property type="entry name" value="Ribonuclease Z/Hydroxyacylglutathione hydrolase-like"/>
    <property type="match status" value="1"/>
</dbReference>
<dbReference type="InterPro" id="IPR001279">
    <property type="entry name" value="Metallo-B-lactamas"/>
</dbReference>
<dbReference type="SUPFAM" id="SSF56281">
    <property type="entry name" value="Metallo-hydrolase/oxidoreductase"/>
    <property type="match status" value="1"/>
</dbReference>
<evidence type="ECO:0000256" key="4">
    <source>
        <dbReference type="ARBA" id="ARBA00022801"/>
    </source>
</evidence>
<comment type="caution">
    <text evidence="7">The sequence shown here is derived from an EMBL/GenBank/DDBJ whole genome shotgun (WGS) entry which is preliminary data.</text>
</comment>
<dbReference type="Proteomes" id="UP001183176">
    <property type="component" value="Unassembled WGS sequence"/>
</dbReference>
<keyword evidence="4" id="KW-0378">Hydrolase</keyword>
<evidence type="ECO:0000256" key="5">
    <source>
        <dbReference type="ARBA" id="ARBA00022833"/>
    </source>
</evidence>
<evidence type="ECO:0000259" key="6">
    <source>
        <dbReference type="SMART" id="SM00849"/>
    </source>
</evidence>
<dbReference type="Pfam" id="PF00753">
    <property type="entry name" value="Lactamase_B"/>
    <property type="match status" value="1"/>
</dbReference>
<gene>
    <name evidence="7" type="ORF">RM423_08570</name>
</gene>
<dbReference type="PANTHER" id="PTHR42978:SF2">
    <property type="entry name" value="102 KBASES UNSTABLE REGION: FROM 1 TO 119443"/>
    <property type="match status" value="1"/>
</dbReference>
<feature type="domain" description="Metallo-beta-lactamase" evidence="6">
    <location>
        <begin position="30"/>
        <end position="222"/>
    </location>
</feature>
<comment type="similarity">
    <text evidence="2">Belongs to the metallo-beta-lactamase superfamily.</text>
</comment>
<proteinExistence type="inferred from homology"/>
<dbReference type="InterPro" id="IPR036866">
    <property type="entry name" value="RibonucZ/Hydroxyglut_hydro"/>
</dbReference>
<reference evidence="8" key="1">
    <citation type="submission" date="2023-07" db="EMBL/GenBank/DDBJ databases">
        <title>30 novel species of actinomycetes from the DSMZ collection.</title>
        <authorList>
            <person name="Nouioui I."/>
        </authorList>
    </citation>
    <scope>NUCLEOTIDE SEQUENCE [LARGE SCALE GENOMIC DNA]</scope>
    <source>
        <strain evidence="8">DSM 44399</strain>
    </source>
</reference>
<protein>
    <submittedName>
        <fullName evidence="7">N-acyl homoserine lactonase family protein</fullName>
    </submittedName>
</protein>